<evidence type="ECO:0000313" key="1">
    <source>
        <dbReference type="EMBL" id="MFC5505148.1"/>
    </source>
</evidence>
<keyword evidence="2" id="KW-1185">Reference proteome</keyword>
<dbReference type="EMBL" id="JBHSLU010000012">
    <property type="protein sequence ID" value="MFC5505148.1"/>
    <property type="molecule type" value="Genomic_DNA"/>
</dbReference>
<gene>
    <name evidence="1" type="ORF">ACFPN9_07750</name>
</gene>
<dbReference type="RefSeq" id="WP_377816247.1">
    <property type="nucleotide sequence ID" value="NZ_JBHSLU010000012.1"/>
</dbReference>
<organism evidence="1 2">
    <name type="scientific">Bosea massiliensis</name>
    <dbReference type="NCBI Taxonomy" id="151419"/>
    <lineage>
        <taxon>Bacteria</taxon>
        <taxon>Pseudomonadati</taxon>
        <taxon>Pseudomonadota</taxon>
        <taxon>Alphaproteobacteria</taxon>
        <taxon>Hyphomicrobiales</taxon>
        <taxon>Boseaceae</taxon>
        <taxon>Bosea</taxon>
    </lineage>
</organism>
<name>A0ABW0P0G6_9HYPH</name>
<dbReference type="Pfam" id="PF02924">
    <property type="entry name" value="HDPD"/>
    <property type="match status" value="1"/>
</dbReference>
<dbReference type="InterPro" id="IPR004195">
    <property type="entry name" value="Head_decoration_D"/>
</dbReference>
<dbReference type="Proteomes" id="UP001596060">
    <property type="component" value="Unassembled WGS sequence"/>
</dbReference>
<accession>A0ABW0P0G6</accession>
<comment type="caution">
    <text evidence="1">The sequence shown here is derived from an EMBL/GenBank/DDBJ whole genome shotgun (WGS) entry which is preliminary data.</text>
</comment>
<reference evidence="2" key="1">
    <citation type="journal article" date="2019" name="Int. J. Syst. Evol. Microbiol.">
        <title>The Global Catalogue of Microorganisms (GCM) 10K type strain sequencing project: providing services to taxonomists for standard genome sequencing and annotation.</title>
        <authorList>
            <consortium name="The Broad Institute Genomics Platform"/>
            <consortium name="The Broad Institute Genome Sequencing Center for Infectious Disease"/>
            <person name="Wu L."/>
            <person name="Ma J."/>
        </authorList>
    </citation>
    <scope>NUCLEOTIDE SEQUENCE [LARGE SCALE GENOMIC DNA]</scope>
    <source>
        <strain evidence="2">CCUG 43117</strain>
    </source>
</reference>
<protein>
    <submittedName>
        <fullName evidence="1">Head decoration protein</fullName>
    </submittedName>
</protein>
<evidence type="ECO:0000313" key="2">
    <source>
        <dbReference type="Proteomes" id="UP001596060"/>
    </source>
</evidence>
<proteinExistence type="predicted"/>
<sequence>MFTPTSQERAKTFSDVVKHVNDSNFSLDAFTVASGSGILEVGTVMGQATLGSATSAVKASGANTGNATMSAVTVLDGAVSGIYTVRMLTATTFRVEKPNGDVIGDGATGTAFADDIGFTMTAGGTPMVAGDGFDVTVAPGSLKWKPHDPAAVDGSQVAAGVLGEAADATSADVVALGVKWGAIVVLEELTFKSGISAPNRAAAIASLGAPSRMILARGT</sequence>